<dbReference type="InterPro" id="IPR036514">
    <property type="entry name" value="SGNH_hydro_sf"/>
</dbReference>
<dbReference type="Gene3D" id="3.40.50.1110">
    <property type="entry name" value="SGNH hydrolase"/>
    <property type="match status" value="1"/>
</dbReference>
<dbReference type="STRING" id="1416801.SAMN05192553_102465"/>
<evidence type="ECO:0000313" key="1">
    <source>
        <dbReference type="EMBL" id="SEJ11696.1"/>
    </source>
</evidence>
<reference evidence="2" key="1">
    <citation type="submission" date="2016-10" db="EMBL/GenBank/DDBJ databases">
        <authorList>
            <person name="Varghese N."/>
            <person name="Submissions S."/>
        </authorList>
    </citation>
    <scope>NUCLEOTIDE SEQUENCE [LARGE SCALE GENOMIC DNA]</scope>
    <source>
        <strain evidence="2">IBRC-M 10761</strain>
    </source>
</reference>
<dbReference type="OrthoDB" id="1091634at2"/>
<gene>
    <name evidence="1" type="ORF">SAMN05192553_102465</name>
</gene>
<accession>A0A1H6W7E5</accession>
<keyword evidence="2" id="KW-1185">Reference proteome</keyword>
<dbReference type="AlphaFoldDB" id="A0A1H6W7E5"/>
<dbReference type="Proteomes" id="UP000199403">
    <property type="component" value="Unassembled WGS sequence"/>
</dbReference>
<evidence type="ECO:0008006" key="3">
    <source>
        <dbReference type="Google" id="ProtNLM"/>
    </source>
</evidence>
<proteinExistence type="predicted"/>
<sequence>MRCVFRYFLVLAVGLAGCESDEAPPVAIERILVIGNSITYHPPEPAIGWNADWGMAASSPERDYFSRLKDSLQLHMPDLEMIRENVFPFERSFASLDQSQYQELREFDADLLVIRLGENVSPSALREWNFSEALQDFSAYLVPSEARVILTTTFWPNPEVNQHLRHAASQQGWEVVELSDLGQEARYMALGDFSTESVGRHPNDLGMAVISQRLTRQILNP</sequence>
<dbReference type="SUPFAM" id="SSF52266">
    <property type="entry name" value="SGNH hydrolase"/>
    <property type="match status" value="1"/>
</dbReference>
<dbReference type="CDD" id="cd00229">
    <property type="entry name" value="SGNH_hydrolase"/>
    <property type="match status" value="1"/>
</dbReference>
<dbReference type="PROSITE" id="PS51257">
    <property type="entry name" value="PROKAR_LIPOPROTEIN"/>
    <property type="match status" value="1"/>
</dbReference>
<organism evidence="1 2">
    <name type="scientific">Cyclobacterium xiamenense</name>
    <dbReference type="NCBI Taxonomy" id="1297121"/>
    <lineage>
        <taxon>Bacteria</taxon>
        <taxon>Pseudomonadati</taxon>
        <taxon>Bacteroidota</taxon>
        <taxon>Cytophagia</taxon>
        <taxon>Cytophagales</taxon>
        <taxon>Cyclobacteriaceae</taxon>
        <taxon>Cyclobacterium</taxon>
    </lineage>
</organism>
<name>A0A1H6W7E5_9BACT</name>
<protein>
    <recommendedName>
        <fullName evidence="3">GDSL-like Lipase/Acylhydrolase family protein</fullName>
    </recommendedName>
</protein>
<dbReference type="EMBL" id="FNZH01000002">
    <property type="protein sequence ID" value="SEJ11696.1"/>
    <property type="molecule type" value="Genomic_DNA"/>
</dbReference>
<evidence type="ECO:0000313" key="2">
    <source>
        <dbReference type="Proteomes" id="UP000199403"/>
    </source>
</evidence>
<dbReference type="GO" id="GO:0016788">
    <property type="term" value="F:hydrolase activity, acting on ester bonds"/>
    <property type="evidence" value="ECO:0007669"/>
    <property type="project" value="UniProtKB-ARBA"/>
</dbReference>
<dbReference type="RefSeq" id="WP_092171407.1">
    <property type="nucleotide sequence ID" value="NZ_FNZH01000002.1"/>
</dbReference>